<name>A0ABY6ULW4_BIOOC</name>
<gene>
    <name evidence="2" type="ORF">CLO192961_LOCUS315827</name>
</gene>
<organism evidence="2 3">
    <name type="scientific">Bionectria ochroleuca</name>
    <name type="common">Gliocladium roseum</name>
    <dbReference type="NCBI Taxonomy" id="29856"/>
    <lineage>
        <taxon>Eukaryota</taxon>
        <taxon>Fungi</taxon>
        <taxon>Dikarya</taxon>
        <taxon>Ascomycota</taxon>
        <taxon>Pezizomycotina</taxon>
        <taxon>Sordariomycetes</taxon>
        <taxon>Hypocreomycetidae</taxon>
        <taxon>Hypocreales</taxon>
        <taxon>Bionectriaceae</taxon>
        <taxon>Clonostachys</taxon>
    </lineage>
</organism>
<protein>
    <submittedName>
        <fullName evidence="2">Uncharacterized protein</fullName>
    </submittedName>
</protein>
<dbReference type="EMBL" id="CABFNS010000837">
    <property type="protein sequence ID" value="VUC31973.1"/>
    <property type="molecule type" value="Genomic_DNA"/>
</dbReference>
<feature type="compositionally biased region" description="Polar residues" evidence="1">
    <location>
        <begin position="576"/>
        <end position="597"/>
    </location>
</feature>
<sequence>MKDYSTLETHKKYPPNKLTYLAFEETLRGKKSKEVSKKDLRLIVRAHEDPSVQALIRQYGASAVAGGARELLLKDVFKHQSHAEEILSKTLYFTDSESESEAGRASGSAGGEAARNRPQLGQPGTMLERVEVSTENFIQTQWQNEPLLWELTGVRRKKEWKGKPIPDYDSKNPLSPQPVVLPFRIQHLLLSNFIQVLENSCYDYAVVHAPKIVEDRRYECFEESELQSWTNDFSRNKTFHSDDKEAAAHREVLLTQVARMRHNVVHRERAGVDAMAQYFCSAEELSTLMGDTATRNTILCLWKAIEPAAYGLMQDTMVKFREHSKTMDLLKSEKDELDAQRQGELTGPQQAALDARREAVLVVEKNLISQAHGDYRTLSQAAGRAVEQAISEHGITLGSLGVWLPPQDTSTIAKCPREYEIPSMEAAVSKFAFLRAQDAEKNVRGSLKEAEGARGVKTPDQPSKTPADVKGKRKEEPPYESRLKMREQKQDVHGGGITIKGQEEPSAKGKITLLSKEEWRALSAERGAFNDAAQRSAPVNRDASFPSKRAHVTPEEGENPYSANAWNAGGYRTKQNEGGSRTEQNEGGNPYSASAWNGSGYRREQNERENPYSANAWNGRGYRTKQDEENSRTEQKEGGSRTKRKGPPLESQADPWFRSGK</sequence>
<feature type="compositionally biased region" description="Basic and acidic residues" evidence="1">
    <location>
        <begin position="445"/>
        <end position="454"/>
    </location>
</feature>
<feature type="region of interest" description="Disordered" evidence="1">
    <location>
        <begin position="98"/>
        <end position="123"/>
    </location>
</feature>
<feature type="region of interest" description="Disordered" evidence="1">
    <location>
        <begin position="529"/>
        <end position="661"/>
    </location>
</feature>
<proteinExistence type="predicted"/>
<feature type="compositionally biased region" description="Basic and acidic residues" evidence="1">
    <location>
        <begin position="624"/>
        <end position="640"/>
    </location>
</feature>
<dbReference type="Proteomes" id="UP000766486">
    <property type="component" value="Unassembled WGS sequence"/>
</dbReference>
<comment type="caution">
    <text evidence="2">The sequence shown here is derived from an EMBL/GenBank/DDBJ whole genome shotgun (WGS) entry which is preliminary data.</text>
</comment>
<evidence type="ECO:0000313" key="2">
    <source>
        <dbReference type="EMBL" id="VUC31973.1"/>
    </source>
</evidence>
<evidence type="ECO:0000256" key="1">
    <source>
        <dbReference type="SAM" id="MobiDB-lite"/>
    </source>
</evidence>
<accession>A0ABY6ULW4</accession>
<feature type="compositionally biased region" description="Basic and acidic residues" evidence="1">
    <location>
        <begin position="601"/>
        <end position="610"/>
    </location>
</feature>
<feature type="compositionally biased region" description="Low complexity" evidence="1">
    <location>
        <begin position="103"/>
        <end position="113"/>
    </location>
</feature>
<feature type="compositionally biased region" description="Basic and acidic residues" evidence="1">
    <location>
        <begin position="467"/>
        <end position="492"/>
    </location>
</feature>
<feature type="region of interest" description="Disordered" evidence="1">
    <location>
        <begin position="445"/>
        <end position="509"/>
    </location>
</feature>
<reference evidence="2 3" key="1">
    <citation type="submission" date="2019-06" db="EMBL/GenBank/DDBJ databases">
        <authorList>
            <person name="Broberg M."/>
        </authorList>
    </citation>
    <scope>NUCLEOTIDE SEQUENCE [LARGE SCALE GENOMIC DNA]</scope>
</reference>
<evidence type="ECO:0000313" key="3">
    <source>
        <dbReference type="Proteomes" id="UP000766486"/>
    </source>
</evidence>
<keyword evidence="3" id="KW-1185">Reference proteome</keyword>